<evidence type="ECO:0000256" key="7">
    <source>
        <dbReference type="RuleBase" id="RU363080"/>
    </source>
</evidence>
<feature type="binding site" evidence="6">
    <location>
        <position position="246"/>
    </location>
    <ligand>
        <name>chlorophyll a</name>
        <dbReference type="ChEBI" id="CHEBI:58416"/>
        <label>1</label>
    </ligand>
</feature>
<feature type="binding site" description="axial binding residue" evidence="6">
    <location>
        <position position="156"/>
    </location>
    <ligand>
        <name>chlorophyll b</name>
        <dbReference type="ChEBI" id="CHEBI:61721"/>
        <label>2</label>
    </ligand>
    <ligandPart>
        <name>Mg</name>
        <dbReference type="ChEBI" id="CHEBI:25107"/>
    </ligandPart>
</feature>
<evidence type="ECO:0000256" key="5">
    <source>
        <dbReference type="ARBA" id="ARBA00022991"/>
    </source>
</evidence>
<dbReference type="OrthoDB" id="423598at2759"/>
<keyword evidence="7" id="KW-1133">Transmembrane helix</keyword>
<dbReference type="Gene3D" id="1.10.3460.10">
    <property type="entry name" value="Chlorophyll a/b binding protein domain"/>
    <property type="match status" value="1"/>
</dbReference>
<reference evidence="8 9" key="1">
    <citation type="journal article" date="2013" name="BMC Genomics">
        <title>Reconstruction of the lipid metabolism for the microalga Monoraphidium neglectum from its genome sequence reveals characteristics suitable for biofuel production.</title>
        <authorList>
            <person name="Bogen C."/>
            <person name="Al-Dilaimi A."/>
            <person name="Albersmeier A."/>
            <person name="Wichmann J."/>
            <person name="Grundmann M."/>
            <person name="Rupp O."/>
            <person name="Lauersen K.J."/>
            <person name="Blifernez-Klassen O."/>
            <person name="Kalinowski J."/>
            <person name="Goesmann A."/>
            <person name="Mussgnug J.H."/>
            <person name="Kruse O."/>
        </authorList>
    </citation>
    <scope>NUCLEOTIDE SEQUENCE [LARGE SCALE GENOMIC DNA]</scope>
    <source>
        <strain evidence="8 9">SAG 48.87</strain>
    </source>
</reference>
<dbReference type="SUPFAM" id="SSF103511">
    <property type="entry name" value="Chlorophyll a-b binding protein"/>
    <property type="match status" value="1"/>
</dbReference>
<dbReference type="Proteomes" id="UP000054498">
    <property type="component" value="Unassembled WGS sequence"/>
</dbReference>
<feature type="binding site" description="axial binding residue" evidence="6">
    <location>
        <position position="94"/>
    </location>
    <ligand>
        <name>chlorophyll b</name>
        <dbReference type="ChEBI" id="CHEBI:61721"/>
        <label>1</label>
    </ligand>
    <ligandPart>
        <name>Mg</name>
        <dbReference type="ChEBI" id="CHEBI:25107"/>
    </ligandPart>
</feature>
<dbReference type="GeneID" id="25741710"/>
<dbReference type="GO" id="GO:0009535">
    <property type="term" value="C:chloroplast thylakoid membrane"/>
    <property type="evidence" value="ECO:0007669"/>
    <property type="project" value="UniProtKB-SubCell"/>
</dbReference>
<keyword evidence="4 7" id="KW-0934">Plastid</keyword>
<evidence type="ECO:0000256" key="3">
    <source>
        <dbReference type="ARBA" id="ARBA00022531"/>
    </source>
</evidence>
<dbReference type="Pfam" id="PF00504">
    <property type="entry name" value="Chloroa_b-bind"/>
    <property type="match status" value="1"/>
</dbReference>
<keyword evidence="9" id="KW-1185">Reference proteome</keyword>
<evidence type="ECO:0000256" key="1">
    <source>
        <dbReference type="ARBA" id="ARBA00022494"/>
    </source>
</evidence>
<keyword evidence="7" id="KW-0603">Photosystem I</keyword>
<comment type="function">
    <text evidence="7">The light-harvesting complex (LHC) functions as a light receptor, it captures and delivers excitation energy to photosystems with which it is closely associated.</text>
</comment>
<dbReference type="InterPro" id="IPR001344">
    <property type="entry name" value="Chloro_AB-bd_pln"/>
</dbReference>
<dbReference type="STRING" id="145388.A0A0D2KUT0"/>
<organism evidence="8 9">
    <name type="scientific">Monoraphidium neglectum</name>
    <dbReference type="NCBI Taxonomy" id="145388"/>
    <lineage>
        <taxon>Eukaryota</taxon>
        <taxon>Viridiplantae</taxon>
        <taxon>Chlorophyta</taxon>
        <taxon>core chlorophytes</taxon>
        <taxon>Chlorophyceae</taxon>
        <taxon>CS clade</taxon>
        <taxon>Sphaeropleales</taxon>
        <taxon>Selenastraceae</taxon>
        <taxon>Monoraphidium</taxon>
    </lineage>
</organism>
<evidence type="ECO:0000313" key="9">
    <source>
        <dbReference type="Proteomes" id="UP000054498"/>
    </source>
</evidence>
<dbReference type="GO" id="GO:0009522">
    <property type="term" value="C:photosystem I"/>
    <property type="evidence" value="ECO:0007669"/>
    <property type="project" value="UniProtKB-KW"/>
</dbReference>
<keyword evidence="7" id="KW-0793">Thylakoid</keyword>
<evidence type="ECO:0000256" key="4">
    <source>
        <dbReference type="ARBA" id="ARBA00022640"/>
    </source>
</evidence>
<feature type="binding site" evidence="6">
    <location>
        <position position="237"/>
    </location>
    <ligand>
        <name>chlorophyll a</name>
        <dbReference type="ChEBI" id="CHEBI:58416"/>
        <label>1</label>
    </ligand>
</feature>
<proteinExistence type="inferred from homology"/>
<feature type="binding site" evidence="6">
    <location>
        <position position="76"/>
    </location>
    <ligand>
        <name>chlorophyll a</name>
        <dbReference type="ChEBI" id="CHEBI:58416"/>
        <label>1</label>
    </ligand>
</feature>
<feature type="binding site" evidence="6">
    <location>
        <position position="89"/>
    </location>
    <ligand>
        <name>chlorophyll a</name>
        <dbReference type="ChEBI" id="CHEBI:58416"/>
        <label>1</label>
    </ligand>
</feature>
<feature type="binding site" evidence="6">
    <location>
        <position position="205"/>
    </location>
    <ligand>
        <name>chlorophyll a</name>
        <dbReference type="ChEBI" id="CHEBI:58416"/>
        <label>1</label>
    </ligand>
</feature>
<feature type="binding site" description="axial binding residue" evidence="6">
    <location>
        <position position="253"/>
    </location>
    <ligand>
        <name>chlorophyll b</name>
        <dbReference type="ChEBI" id="CHEBI:61721"/>
        <label>1</label>
    </ligand>
    <ligandPart>
        <name>Mg</name>
        <dbReference type="ChEBI" id="CHEBI:25107"/>
    </ligandPart>
</feature>
<comment type="subcellular location">
    <subcellularLocation>
        <location evidence="7">Plastid</location>
        <location evidence="7">Chloroplast thylakoid membrane</location>
    </subcellularLocation>
</comment>
<keyword evidence="1 6" id="KW-0148">Chlorophyll</keyword>
<dbReference type="GO" id="GO:0016168">
    <property type="term" value="F:chlorophyll binding"/>
    <property type="evidence" value="ECO:0007669"/>
    <property type="project" value="UniProtKB-KW"/>
</dbReference>
<dbReference type="GO" id="GO:0009765">
    <property type="term" value="P:photosynthesis, light harvesting"/>
    <property type="evidence" value="ECO:0007669"/>
    <property type="project" value="InterPro"/>
</dbReference>
<dbReference type="PANTHER" id="PTHR21649">
    <property type="entry name" value="CHLOROPHYLL A/B BINDING PROTEIN"/>
    <property type="match status" value="1"/>
</dbReference>
<name>A0A0D2KUT0_9CHLO</name>
<sequence>MQTTLSRSRAVNVQAKKAAKKATKAVKAVKKTASKGLEWYGPDRPTFLGSFSAGSTPAYLTGEFPGDYGWDTAGLSADPETFRRYRELELIHARWAMLGALGSVVPELLAKSNPSIPAGGVWYKAGGAIFADGGLNYLGNPSLIHAQSILATLATQVLLMGLIEGYRVNGGPAGEGLDPLYPGESFDPLGLADDPDTFAELKVKEIKNGRLAMFSMFGFFVQAIVTGAGPIANLDAHLANPSVNNAWAFATKFTPQ</sequence>
<feature type="binding site" evidence="6">
    <location>
        <position position="210"/>
    </location>
    <ligand>
        <name>chlorophyll a</name>
        <dbReference type="ChEBI" id="CHEBI:58416"/>
        <label>1</label>
    </ligand>
</feature>
<feature type="binding site" evidence="6">
    <location>
        <position position="204"/>
    </location>
    <ligand>
        <name>chlorophyll a</name>
        <dbReference type="ChEBI" id="CHEBI:58416"/>
        <label>1</label>
    </ligand>
</feature>
<keyword evidence="7" id="KW-0604">Photosystem II</keyword>
<dbReference type="EMBL" id="KK101945">
    <property type="protein sequence ID" value="KIY99128.1"/>
    <property type="molecule type" value="Genomic_DNA"/>
</dbReference>
<dbReference type="KEGG" id="mng:MNEG_8835"/>
<keyword evidence="5 7" id="KW-0157">Chromophore</keyword>
<protein>
    <recommendedName>
        <fullName evidence="7">Chlorophyll a-b binding protein, chloroplastic</fullName>
    </recommendedName>
</protein>
<evidence type="ECO:0000256" key="6">
    <source>
        <dbReference type="PIRSR" id="PIRSR601344-1"/>
    </source>
</evidence>
<keyword evidence="7" id="KW-0812">Transmembrane</keyword>
<accession>A0A0D2KUT0</accession>
<feature type="binding site" evidence="6">
    <location>
        <position position="70"/>
    </location>
    <ligand>
        <name>chlorophyll a</name>
        <dbReference type="ChEBI" id="CHEBI:58416"/>
        <label>1</label>
    </ligand>
</feature>
<dbReference type="InterPro" id="IPR022796">
    <property type="entry name" value="Chloroa_b-bind"/>
</dbReference>
<feature type="binding site" description="axial binding residue" evidence="6">
    <location>
        <position position="148"/>
    </location>
    <ligand>
        <name>chlorophyll b</name>
        <dbReference type="ChEBI" id="CHEBI:61721"/>
        <label>1</label>
    </ligand>
    <ligandPart>
        <name>Mg</name>
        <dbReference type="ChEBI" id="CHEBI:25107"/>
    </ligandPart>
</feature>
<keyword evidence="3 7" id="KW-0602">Photosynthesis</keyword>
<feature type="binding site" evidence="6">
    <location>
        <position position="208"/>
    </location>
    <ligand>
        <name>chlorophyll a</name>
        <dbReference type="ChEBI" id="CHEBI:58416"/>
        <label>1</label>
    </ligand>
</feature>
<dbReference type="GO" id="GO:0009523">
    <property type="term" value="C:photosystem II"/>
    <property type="evidence" value="ECO:0007669"/>
    <property type="project" value="UniProtKB-KW"/>
</dbReference>
<dbReference type="AlphaFoldDB" id="A0A0D2KUT0"/>
<evidence type="ECO:0000256" key="2">
    <source>
        <dbReference type="ARBA" id="ARBA00022528"/>
    </source>
</evidence>
<feature type="binding site" evidence="6">
    <location>
        <position position="222"/>
    </location>
    <ligand>
        <name>chlorophyll a</name>
        <dbReference type="ChEBI" id="CHEBI:58416"/>
        <label>1</label>
    </ligand>
</feature>
<dbReference type="RefSeq" id="XP_013898148.1">
    <property type="nucleotide sequence ID" value="XM_014042694.1"/>
</dbReference>
<evidence type="ECO:0000313" key="8">
    <source>
        <dbReference type="EMBL" id="KIY99128.1"/>
    </source>
</evidence>
<keyword evidence="2 7" id="KW-0150">Chloroplast</keyword>
<feature type="binding site" evidence="6">
    <location>
        <position position="92"/>
    </location>
    <ligand>
        <name>chlorophyll a</name>
        <dbReference type="ChEBI" id="CHEBI:58416"/>
        <label>1</label>
    </ligand>
</feature>
<feature type="binding site" description="axial binding residue" evidence="6">
    <location>
        <position position="164"/>
    </location>
    <ligand>
        <name>chlorophyll b</name>
        <dbReference type="ChEBI" id="CHEBI:61721"/>
        <label>1</label>
    </ligand>
    <ligandPart>
        <name>Mg</name>
        <dbReference type="ChEBI" id="CHEBI:25107"/>
    </ligandPart>
</feature>
<gene>
    <name evidence="8" type="ORF">MNEG_8835</name>
</gene>
<feature type="transmembrane region" description="Helical" evidence="7">
    <location>
        <begin position="211"/>
        <end position="232"/>
    </location>
</feature>
<comment type="similarity">
    <text evidence="7">Belongs to the light-harvesting chlorophyll a/b-binding (LHC) protein family.</text>
</comment>
<feature type="binding site" evidence="6">
    <location>
        <position position="138"/>
    </location>
    <ligand>
        <name>chlorophyll a</name>
        <dbReference type="ChEBI" id="CHEBI:58416"/>
        <label>1</label>
    </ligand>
</feature>
<keyword evidence="7" id="KW-0472">Membrane</keyword>